<keyword evidence="3" id="KW-1185">Reference proteome</keyword>
<organism evidence="2 3">
    <name type="scientific">Erwinia typographi</name>
    <dbReference type="NCBI Taxonomy" id="371042"/>
    <lineage>
        <taxon>Bacteria</taxon>
        <taxon>Pseudomonadati</taxon>
        <taxon>Pseudomonadota</taxon>
        <taxon>Gammaproteobacteria</taxon>
        <taxon>Enterobacterales</taxon>
        <taxon>Erwiniaceae</taxon>
        <taxon>Erwinia</taxon>
    </lineage>
</organism>
<dbReference type="STRING" id="371042.NG99_13070"/>
<comment type="caution">
    <text evidence="2">The sequence shown here is derived from an EMBL/GenBank/DDBJ whole genome shotgun (WGS) entry which is preliminary data.</text>
</comment>
<dbReference type="PANTHER" id="PTHR33442">
    <property type="entry name" value="TRANS-3-HYDROXY-L-PROLINE DEHYDRATASE"/>
    <property type="match status" value="1"/>
</dbReference>
<gene>
    <name evidence="2" type="ORF">NG99_13070</name>
</gene>
<accession>A0A0A3Z190</accession>
<dbReference type="EMBL" id="JRUQ01000039">
    <property type="protein sequence ID" value="KGT92867.1"/>
    <property type="molecule type" value="Genomic_DNA"/>
</dbReference>
<dbReference type="RefSeq" id="WP_034893373.1">
    <property type="nucleotide sequence ID" value="NZ_JRUQ01000039.1"/>
</dbReference>
<evidence type="ECO:0000313" key="3">
    <source>
        <dbReference type="Proteomes" id="UP000030351"/>
    </source>
</evidence>
<reference evidence="2 3" key="1">
    <citation type="submission" date="2014-10" db="EMBL/GenBank/DDBJ databases">
        <title>Genome sequence of Erwinia typographi M043b.</title>
        <authorList>
            <person name="Chan K.-G."/>
            <person name="Tan W.-S."/>
        </authorList>
    </citation>
    <scope>NUCLEOTIDE SEQUENCE [LARGE SCALE GENOMIC DNA]</scope>
    <source>
        <strain evidence="2 3">M043b</strain>
    </source>
</reference>
<evidence type="ECO:0000256" key="1">
    <source>
        <dbReference type="ARBA" id="ARBA00007529"/>
    </source>
</evidence>
<comment type="similarity">
    <text evidence="1">Belongs to the proline racemase family.</text>
</comment>
<name>A0A0A3Z190_9GAMM</name>
<dbReference type="eggNOG" id="COG3938">
    <property type="taxonomic scope" value="Bacteria"/>
</dbReference>
<evidence type="ECO:0008006" key="4">
    <source>
        <dbReference type="Google" id="ProtNLM"/>
    </source>
</evidence>
<protein>
    <recommendedName>
        <fullName evidence="4">Proline racemase</fullName>
    </recommendedName>
</protein>
<dbReference type="InterPro" id="IPR008794">
    <property type="entry name" value="Pro_racemase_fam"/>
</dbReference>
<dbReference type="Pfam" id="PF05544">
    <property type="entry name" value="Pro_racemase"/>
    <property type="match status" value="1"/>
</dbReference>
<proteinExistence type="inferred from homology"/>
<dbReference type="GO" id="GO:0047580">
    <property type="term" value="F:4-hydroxyproline epimerase activity"/>
    <property type="evidence" value="ECO:0007669"/>
    <property type="project" value="TreeGrafter"/>
</dbReference>
<dbReference type="PANTHER" id="PTHR33442:SF5">
    <property type="entry name" value="BIFUNCTIONAL TRANS-3-HYDROXY-L-PROLINE DEHYDRATASE_2-EPIMERASE"/>
    <property type="match status" value="1"/>
</dbReference>
<evidence type="ECO:0000313" key="2">
    <source>
        <dbReference type="EMBL" id="KGT92867.1"/>
    </source>
</evidence>
<sequence>MSGFSLPASAIDWLQRADRQTILAVDSHTGGNPTRIVLSGIDLPAQASTVDGARRWLREHDDRWRRRLVHEPRGGGLTCAVLPVFTPEDDCDIGAVFLEPGSYPPMCGHCMIGFASTIVELNLLPDLWRDDPCRTSFRVRTPAGAIGITARREGDRFTTVTLVNVESFVVSQSTCEVDGRGIPVELLYGGDYYISVDARKIGLALTRDSATEIVQFARQLRAAYTRNGVRDPLDNATLDVYQVLFYDYDPAQPLRAKIVVVAPPGVIDRSPCGTGTSALFAKLVTEGHVRPDEVVTTESIIGSTFTVTAERLRNSGQRCFITPALTGRAYINGFLTIAADSDDELADGFPPL</sequence>
<dbReference type="SUPFAM" id="SSF54506">
    <property type="entry name" value="Diaminopimelate epimerase-like"/>
    <property type="match status" value="1"/>
</dbReference>
<dbReference type="Gene3D" id="3.10.310.10">
    <property type="entry name" value="Diaminopimelate Epimerase, Chain A, domain 1"/>
    <property type="match status" value="2"/>
</dbReference>
<dbReference type="AlphaFoldDB" id="A0A0A3Z190"/>
<dbReference type="SFLD" id="SFLDS00028">
    <property type="entry name" value="Proline_Racemase"/>
    <property type="match status" value="1"/>
</dbReference>
<dbReference type="PIRSF" id="PIRSF029792">
    <property type="entry name" value="Pro_racemase"/>
    <property type="match status" value="1"/>
</dbReference>
<dbReference type="Proteomes" id="UP000030351">
    <property type="component" value="Unassembled WGS sequence"/>
</dbReference>